<proteinExistence type="predicted"/>
<dbReference type="OrthoDB" id="2537432at2759"/>
<sequence length="231" mass="23760">MAERSTSRSRDAVASSGRGGLGNIRPASTPQDRSVGGPDDFSSTRGREPAVAISEVRSTGRGGAGNFRSPSRDPVGDRDVRGATEREVIRAHEERDREAPLASPSPTRTNSQGQVHSSGRGGAGNIAPGPAPPYERGRSAAVDGIHSTGRGGIANLTSSPAPPPEQVVHHAGAYESSGRGGAGNFSRSRERTASQERERSGSKDRAGGIAGLWNRMHGHGHGHGGAAGDDP</sequence>
<feature type="compositionally biased region" description="Polar residues" evidence="1">
    <location>
        <begin position="104"/>
        <end position="117"/>
    </location>
</feature>
<feature type="compositionally biased region" description="Basic and acidic residues" evidence="1">
    <location>
        <begin position="187"/>
        <end position="206"/>
    </location>
</feature>
<gene>
    <name evidence="2" type="ORF">MVEN_00265200</name>
</gene>
<dbReference type="Proteomes" id="UP000620124">
    <property type="component" value="Unassembled WGS sequence"/>
</dbReference>
<comment type="caution">
    <text evidence="2">The sequence shown here is derived from an EMBL/GenBank/DDBJ whole genome shotgun (WGS) entry which is preliminary data.</text>
</comment>
<name>A0A8H6Z3V2_9AGAR</name>
<evidence type="ECO:0000256" key="1">
    <source>
        <dbReference type="SAM" id="MobiDB-lite"/>
    </source>
</evidence>
<dbReference type="PANTHER" id="PTHR34693:SF1">
    <property type="entry name" value="PROTEIN PAR32"/>
    <property type="match status" value="1"/>
</dbReference>
<evidence type="ECO:0000313" key="2">
    <source>
        <dbReference type="EMBL" id="KAF7369366.1"/>
    </source>
</evidence>
<dbReference type="Pfam" id="PF12223">
    <property type="entry name" value="DUF3602"/>
    <property type="match status" value="1"/>
</dbReference>
<organism evidence="2 3">
    <name type="scientific">Mycena venus</name>
    <dbReference type="NCBI Taxonomy" id="2733690"/>
    <lineage>
        <taxon>Eukaryota</taxon>
        <taxon>Fungi</taxon>
        <taxon>Dikarya</taxon>
        <taxon>Basidiomycota</taxon>
        <taxon>Agaricomycotina</taxon>
        <taxon>Agaricomycetes</taxon>
        <taxon>Agaricomycetidae</taxon>
        <taxon>Agaricales</taxon>
        <taxon>Marasmiineae</taxon>
        <taxon>Mycenaceae</taxon>
        <taxon>Mycena</taxon>
    </lineage>
</organism>
<dbReference type="EMBL" id="JACAZI010000002">
    <property type="protein sequence ID" value="KAF7369366.1"/>
    <property type="molecule type" value="Genomic_DNA"/>
</dbReference>
<dbReference type="InterPro" id="IPR053203">
    <property type="entry name" value="Cisplatin_resist-associated"/>
</dbReference>
<keyword evidence="3" id="KW-1185">Reference proteome</keyword>
<feature type="compositionally biased region" description="Basic and acidic residues" evidence="1">
    <location>
        <begin position="1"/>
        <end position="11"/>
    </location>
</feature>
<protein>
    <submittedName>
        <fullName evidence="2">Uncharacterized protein</fullName>
    </submittedName>
</protein>
<dbReference type="AlphaFoldDB" id="A0A8H6Z3V2"/>
<feature type="region of interest" description="Disordered" evidence="1">
    <location>
        <begin position="1"/>
        <end position="231"/>
    </location>
</feature>
<reference evidence="2" key="1">
    <citation type="submission" date="2020-05" db="EMBL/GenBank/DDBJ databases">
        <title>Mycena genomes resolve the evolution of fungal bioluminescence.</title>
        <authorList>
            <person name="Tsai I.J."/>
        </authorList>
    </citation>
    <scope>NUCLEOTIDE SEQUENCE</scope>
    <source>
        <strain evidence="2">CCC161011</strain>
    </source>
</reference>
<dbReference type="PANTHER" id="PTHR34693">
    <property type="entry name" value="PROTEIN PAR32"/>
    <property type="match status" value="1"/>
</dbReference>
<evidence type="ECO:0000313" key="3">
    <source>
        <dbReference type="Proteomes" id="UP000620124"/>
    </source>
</evidence>
<dbReference type="InterPro" id="IPR022024">
    <property type="entry name" value="DUF3602"/>
</dbReference>
<feature type="compositionally biased region" description="Basic and acidic residues" evidence="1">
    <location>
        <begin position="70"/>
        <end position="99"/>
    </location>
</feature>
<accession>A0A8H6Z3V2</accession>